<keyword evidence="5" id="KW-0418">Kinase</keyword>
<dbReference type="InterPro" id="IPR050640">
    <property type="entry name" value="Bact_2-comp_sensor_kinase"/>
</dbReference>
<keyword evidence="1" id="KW-0175">Coiled coil</keyword>
<proteinExistence type="predicted"/>
<dbReference type="Gene3D" id="3.30.565.10">
    <property type="entry name" value="Histidine kinase-like ATPase, C-terminal domain"/>
    <property type="match status" value="1"/>
</dbReference>
<feature type="transmembrane region" description="Helical" evidence="2">
    <location>
        <begin position="139"/>
        <end position="162"/>
    </location>
</feature>
<evidence type="ECO:0000256" key="2">
    <source>
        <dbReference type="SAM" id="Phobius"/>
    </source>
</evidence>
<dbReference type="InterPro" id="IPR036890">
    <property type="entry name" value="HATPase_C_sf"/>
</dbReference>
<dbReference type="GO" id="GO:0000155">
    <property type="term" value="F:phosphorelay sensor kinase activity"/>
    <property type="evidence" value="ECO:0007669"/>
    <property type="project" value="InterPro"/>
</dbReference>
<keyword evidence="2" id="KW-0812">Transmembrane</keyword>
<name>A0A9D1H7C3_9FIRM</name>
<feature type="domain" description="Histidine kinase/HSP90-like ATPase" evidence="3">
    <location>
        <begin position="327"/>
        <end position="444"/>
    </location>
</feature>
<keyword evidence="5" id="KW-0808">Transferase</keyword>
<evidence type="ECO:0000256" key="1">
    <source>
        <dbReference type="SAM" id="Coils"/>
    </source>
</evidence>
<feature type="coiled-coil region" evidence="1">
    <location>
        <begin position="195"/>
        <end position="234"/>
    </location>
</feature>
<dbReference type="SUPFAM" id="SSF55874">
    <property type="entry name" value="ATPase domain of HSP90 chaperone/DNA topoisomerase II/histidine kinase"/>
    <property type="match status" value="1"/>
</dbReference>
<dbReference type="AlphaFoldDB" id="A0A9D1H7C3"/>
<organism evidence="5 6">
    <name type="scientific">Candidatus Faecivivens stercoripullorum</name>
    <dbReference type="NCBI Taxonomy" id="2840805"/>
    <lineage>
        <taxon>Bacteria</taxon>
        <taxon>Bacillati</taxon>
        <taxon>Bacillota</taxon>
        <taxon>Clostridia</taxon>
        <taxon>Eubacteriales</taxon>
        <taxon>Oscillospiraceae</taxon>
        <taxon>Oscillospiraceae incertae sedis</taxon>
        <taxon>Candidatus Faecivivens</taxon>
    </lineage>
</organism>
<feature type="domain" description="Signal transduction histidine kinase internal region" evidence="4">
    <location>
        <begin position="227"/>
        <end position="302"/>
    </location>
</feature>
<accession>A0A9D1H7C3</accession>
<comment type="caution">
    <text evidence="5">The sequence shown here is derived from an EMBL/GenBank/DDBJ whole genome shotgun (WGS) entry which is preliminary data.</text>
</comment>
<protein>
    <submittedName>
        <fullName evidence="5">Histidine kinase</fullName>
    </submittedName>
</protein>
<dbReference type="GO" id="GO:0016020">
    <property type="term" value="C:membrane"/>
    <property type="evidence" value="ECO:0007669"/>
    <property type="project" value="InterPro"/>
</dbReference>
<dbReference type="InterPro" id="IPR010559">
    <property type="entry name" value="Sig_transdc_His_kin_internal"/>
</dbReference>
<dbReference type="Proteomes" id="UP000824160">
    <property type="component" value="Unassembled WGS sequence"/>
</dbReference>
<dbReference type="Pfam" id="PF02518">
    <property type="entry name" value="HATPase_c"/>
    <property type="match status" value="1"/>
</dbReference>
<keyword evidence="2" id="KW-1133">Transmembrane helix</keyword>
<sequence>ESYLTDYKVVDAVRMEIDEGNYIYNDTSWKFYDVDGCGYMVQVLVYEGMYFCCWIRTELIFSFLDDMTQSGNGFYSLVNRYGEPLTSVERFESMEVNVQSGQVECDKRGYEANVVYPSYMSVGVVVVDREFLGLDDAGVYVLLVLVAFLIVLSISIYIIHYFRQYIQQPLESFQNHVSSYVQEKKNSRQHGFAELSQMEDAFGVLEEQVRALKIDVYEQKLSRTRTELEYLQNQIKPHFFVNCFSIIHGMAERRQYDRIQELCLILSGYVRYLLTGSFKKVPLSRELEQIGDFLNIQNIRFHTENSMDSDVDEDLLDCLIPPVTLLTFVENTVKHNKFKRDDLCVTVSAEEVISGNEHRLRMKVADNGIGLSTEALAKSQELLAAIRKAMLMDGPQPDNENNGGHIGLGNVYRRLLMFYGNRADMDIVSNTGIGTVVTMTIPIEREEPPQKGMLPPRRL</sequence>
<reference evidence="5" key="1">
    <citation type="submission" date="2020-10" db="EMBL/GenBank/DDBJ databases">
        <authorList>
            <person name="Gilroy R."/>
        </authorList>
    </citation>
    <scope>NUCLEOTIDE SEQUENCE</scope>
    <source>
        <strain evidence="5">ChiBcec7-5410</strain>
    </source>
</reference>
<dbReference type="Pfam" id="PF06580">
    <property type="entry name" value="His_kinase"/>
    <property type="match status" value="1"/>
</dbReference>
<evidence type="ECO:0000259" key="4">
    <source>
        <dbReference type="Pfam" id="PF06580"/>
    </source>
</evidence>
<evidence type="ECO:0000259" key="3">
    <source>
        <dbReference type="Pfam" id="PF02518"/>
    </source>
</evidence>
<dbReference type="InterPro" id="IPR003594">
    <property type="entry name" value="HATPase_dom"/>
</dbReference>
<dbReference type="PANTHER" id="PTHR34220">
    <property type="entry name" value="SENSOR HISTIDINE KINASE YPDA"/>
    <property type="match status" value="1"/>
</dbReference>
<reference evidence="5" key="2">
    <citation type="journal article" date="2021" name="PeerJ">
        <title>Extensive microbial diversity within the chicken gut microbiome revealed by metagenomics and culture.</title>
        <authorList>
            <person name="Gilroy R."/>
            <person name="Ravi A."/>
            <person name="Getino M."/>
            <person name="Pursley I."/>
            <person name="Horton D.L."/>
            <person name="Alikhan N.F."/>
            <person name="Baker D."/>
            <person name="Gharbi K."/>
            <person name="Hall N."/>
            <person name="Watson M."/>
            <person name="Adriaenssens E.M."/>
            <person name="Foster-Nyarko E."/>
            <person name="Jarju S."/>
            <person name="Secka A."/>
            <person name="Antonio M."/>
            <person name="Oren A."/>
            <person name="Chaudhuri R.R."/>
            <person name="La Ragione R."/>
            <person name="Hildebrand F."/>
            <person name="Pallen M.J."/>
        </authorList>
    </citation>
    <scope>NUCLEOTIDE SEQUENCE</scope>
    <source>
        <strain evidence="5">ChiBcec7-5410</strain>
    </source>
</reference>
<keyword evidence="2" id="KW-0472">Membrane</keyword>
<gene>
    <name evidence="5" type="ORF">IAC43_04480</name>
</gene>
<evidence type="ECO:0000313" key="5">
    <source>
        <dbReference type="EMBL" id="HIT94417.1"/>
    </source>
</evidence>
<dbReference type="EMBL" id="DVLW01000119">
    <property type="protein sequence ID" value="HIT94417.1"/>
    <property type="molecule type" value="Genomic_DNA"/>
</dbReference>
<evidence type="ECO:0000313" key="6">
    <source>
        <dbReference type="Proteomes" id="UP000824160"/>
    </source>
</evidence>
<dbReference type="PANTHER" id="PTHR34220:SF7">
    <property type="entry name" value="SENSOR HISTIDINE KINASE YPDA"/>
    <property type="match status" value="1"/>
</dbReference>
<feature type="non-terminal residue" evidence="5">
    <location>
        <position position="1"/>
    </location>
</feature>